<dbReference type="GO" id="GO:0000030">
    <property type="term" value="F:mannosyltransferase activity"/>
    <property type="evidence" value="ECO:0007669"/>
    <property type="project" value="TreeGrafter"/>
</dbReference>
<dbReference type="STRING" id="887144.BJF91_22475"/>
<evidence type="ECO:0000313" key="3">
    <source>
        <dbReference type="Proteomes" id="UP000185598"/>
    </source>
</evidence>
<dbReference type="InterPro" id="IPR029044">
    <property type="entry name" value="Nucleotide-diphossugar_trans"/>
</dbReference>
<dbReference type="Proteomes" id="UP000185598">
    <property type="component" value="Unassembled WGS sequence"/>
</dbReference>
<reference evidence="2 3" key="1">
    <citation type="submission" date="2016-09" db="EMBL/GenBank/DDBJ databases">
        <title>Rhizobium oryziradicis sp. nov., isolated from the root of rice.</title>
        <authorList>
            <person name="Zhao J."/>
            <person name="Zhang X."/>
        </authorList>
    </citation>
    <scope>NUCLEOTIDE SEQUENCE [LARGE SCALE GENOMIC DNA]</scope>
    <source>
        <strain evidence="2 3">14971</strain>
    </source>
</reference>
<evidence type="ECO:0000313" key="2">
    <source>
        <dbReference type="EMBL" id="OLP49758.1"/>
    </source>
</evidence>
<dbReference type="InterPro" id="IPR051706">
    <property type="entry name" value="Glycosyltransferase_domain"/>
</dbReference>
<dbReference type="PANTHER" id="PTHR32385:SF15">
    <property type="entry name" value="INOSITOL PHOSPHOCERAMIDE MANNOSYLTRANSFERASE 1"/>
    <property type="match status" value="1"/>
</dbReference>
<accession>A0A1Q9A5C4</accession>
<evidence type="ECO:0000256" key="1">
    <source>
        <dbReference type="ARBA" id="ARBA00022679"/>
    </source>
</evidence>
<name>A0A1Q9A5C4_9HYPH</name>
<keyword evidence="2" id="KW-0328">Glycosyltransferase</keyword>
<dbReference type="InterPro" id="IPR007577">
    <property type="entry name" value="GlycoTrfase_DXD_sugar-bd_CS"/>
</dbReference>
<dbReference type="PANTHER" id="PTHR32385">
    <property type="entry name" value="MANNOSYL PHOSPHORYLINOSITOL CERAMIDE SYNTHASE"/>
    <property type="match status" value="1"/>
</dbReference>
<dbReference type="GO" id="GO:0051999">
    <property type="term" value="P:mannosyl-inositol phosphorylceramide biosynthetic process"/>
    <property type="evidence" value="ECO:0007669"/>
    <property type="project" value="TreeGrafter"/>
</dbReference>
<dbReference type="Gene3D" id="3.90.550.20">
    <property type="match status" value="1"/>
</dbReference>
<dbReference type="SUPFAM" id="SSF53448">
    <property type="entry name" value="Nucleotide-diphospho-sugar transferases"/>
    <property type="match status" value="1"/>
</dbReference>
<dbReference type="OrthoDB" id="277808at2"/>
<proteinExistence type="predicted"/>
<comment type="caution">
    <text evidence="2">The sequence shown here is derived from an EMBL/GenBank/DDBJ whole genome shotgun (WGS) entry which is preliminary data.</text>
</comment>
<dbReference type="AlphaFoldDB" id="A0A1Q9A5C4"/>
<dbReference type="EMBL" id="MKIN01000022">
    <property type="protein sequence ID" value="OLP49758.1"/>
    <property type="molecule type" value="Genomic_DNA"/>
</dbReference>
<keyword evidence="3" id="KW-1185">Reference proteome</keyword>
<organism evidence="2 3">
    <name type="scientific">Allorhizobium taibaishanense</name>
    <dbReference type="NCBI Taxonomy" id="887144"/>
    <lineage>
        <taxon>Bacteria</taxon>
        <taxon>Pseudomonadati</taxon>
        <taxon>Pseudomonadota</taxon>
        <taxon>Alphaproteobacteria</taxon>
        <taxon>Hyphomicrobiales</taxon>
        <taxon>Rhizobiaceae</taxon>
        <taxon>Rhizobium/Agrobacterium group</taxon>
        <taxon>Allorhizobium</taxon>
    </lineage>
</organism>
<protein>
    <submittedName>
        <fullName evidence="2">Mannosyltransferase</fullName>
    </submittedName>
</protein>
<keyword evidence="1 2" id="KW-0808">Transferase</keyword>
<gene>
    <name evidence="2" type="ORF">BJF91_22475</name>
</gene>
<dbReference type="GO" id="GO:0016020">
    <property type="term" value="C:membrane"/>
    <property type="evidence" value="ECO:0007669"/>
    <property type="project" value="GOC"/>
</dbReference>
<sequence length="330" mass="35772">MDPVDDIKSARQTSRTAIEASLVEAKNGNLSKARALLDAVRQDEALLRDGDLGPLTVHGLPRKLHSAYLKLAKIEKDRIDVLGLQQTAVPPPELLLPFSRFSTEERRSITALNREPVPPVLHQIWLGPLPQPPACAAWAEHAARHGLTYRLWREADVEAEGLEGDDSFRAMLAAGDYPGAVDAMRYLILQRYGGIYLDCDFYPARDDLSFADLMPLIGLTAMAEDIARQTGLGNLLLANSFIATPPGHPVFDRLIDAMPKAIALLPGAPAWWTTGPLLFSVIARSASVSLAGGGLVAASLARKAPFSAVEAARATVQDRHGGLLILWKSW</sequence>
<dbReference type="Pfam" id="PF04488">
    <property type="entry name" value="Gly_transf_sug"/>
    <property type="match status" value="1"/>
</dbReference>